<dbReference type="PROSITE" id="PS51925">
    <property type="entry name" value="SWIB_MDM2"/>
    <property type="match status" value="1"/>
</dbReference>
<gene>
    <name evidence="2" type="primary">snf12-1</name>
    <name evidence="2" type="ORF">EHP00_1980</name>
</gene>
<feature type="domain" description="DM2" evidence="1">
    <location>
        <begin position="179"/>
        <end position="255"/>
    </location>
</feature>
<dbReference type="InterPro" id="IPR036885">
    <property type="entry name" value="SWIB_MDM2_dom_sf"/>
</dbReference>
<dbReference type="STRING" id="646526.A0A1W0E4B9"/>
<dbReference type="EMBL" id="MNPJ01000023">
    <property type="protein sequence ID" value="OQS54061.1"/>
    <property type="molecule type" value="Genomic_DNA"/>
</dbReference>
<dbReference type="CDD" id="cd10568">
    <property type="entry name" value="SWIB_like"/>
    <property type="match status" value="1"/>
</dbReference>
<dbReference type="SUPFAM" id="SSF47592">
    <property type="entry name" value="SWIB/MDM2 domain"/>
    <property type="match status" value="1"/>
</dbReference>
<comment type="caution">
    <text evidence="2">The sequence shown here is derived from an EMBL/GenBank/DDBJ whole genome shotgun (WGS) entry which is preliminary data.</text>
</comment>
<reference evidence="2 3" key="1">
    <citation type="journal article" date="2017" name="Environ. Microbiol.">
        <title>Decay of the glycolytic pathway and adaptation to intranuclear parasitism within Enterocytozoonidae microsporidia.</title>
        <authorList>
            <person name="Wiredu Boakye D."/>
            <person name="Jaroenlak P."/>
            <person name="Prachumwat A."/>
            <person name="Williams T.A."/>
            <person name="Bateman K.S."/>
            <person name="Itsathitphaisarn O."/>
            <person name="Sritunyalucksana K."/>
            <person name="Paszkiewicz K.H."/>
            <person name="Moore K.A."/>
            <person name="Stentiford G.D."/>
            <person name="Williams B.A."/>
        </authorList>
    </citation>
    <scope>NUCLEOTIDE SEQUENCE [LARGE SCALE GENOMIC DNA]</scope>
    <source>
        <strain evidence="2 3">TH1</strain>
    </source>
</reference>
<dbReference type="Gene3D" id="1.10.245.10">
    <property type="entry name" value="SWIB/MDM2 domain"/>
    <property type="match status" value="1"/>
</dbReference>
<sequence>MNLTNVDIDKYFSKLDNAFNKMALEKRLEIEAEHLKRIKTTKIIRFYTVKENKVLKVYAKVFNNLTGELKEDTIDFWELVKRVVIVDENAIIGDNTNTTNNNINNDNNSVTDDNKKIKKDNNITNINISNDNNINTSNNTITNISNNVKIYEWTEESNAYAFLVENASDSLKMYVKLKNTLGYFKLNRELQELFDLYADSRPNVVKEFYKYVTLNKLLNHTTGEVTCDEKLKNIFKKEYFDFNDIDEMIEDKLEIIDYCTIEISNNNLNTNDNINNLNLNTNDNINNLNSDNNINNDKKIKMFDIEVDCDDITQMPILFENEVKMMNKKIEGNKMLEKKLLSTISLLEDLAEDPIQMISKYLILEKNIMGIKTVYFEDLNVQSALFELLMGKKE</sequence>
<evidence type="ECO:0000313" key="3">
    <source>
        <dbReference type="Proteomes" id="UP000192758"/>
    </source>
</evidence>
<dbReference type="OrthoDB" id="10263741at2759"/>
<accession>A0A1W0E4B9</accession>
<proteinExistence type="predicted"/>
<organism evidence="2 3">
    <name type="scientific">Ecytonucleospora hepatopenaei</name>
    <dbReference type="NCBI Taxonomy" id="646526"/>
    <lineage>
        <taxon>Eukaryota</taxon>
        <taxon>Fungi</taxon>
        <taxon>Fungi incertae sedis</taxon>
        <taxon>Microsporidia</taxon>
        <taxon>Enterocytozoonidae</taxon>
        <taxon>Ecytonucleospora</taxon>
    </lineage>
</organism>
<evidence type="ECO:0000259" key="1">
    <source>
        <dbReference type="PROSITE" id="PS51925"/>
    </source>
</evidence>
<dbReference type="InterPro" id="IPR003121">
    <property type="entry name" value="SWIB_MDM2_domain"/>
</dbReference>
<keyword evidence="3" id="KW-1185">Reference proteome</keyword>
<protein>
    <submittedName>
        <fullName evidence="2">Snf12-1</fullName>
    </submittedName>
</protein>
<dbReference type="VEuPathDB" id="MicrosporidiaDB:EHP00_1980"/>
<evidence type="ECO:0000313" key="2">
    <source>
        <dbReference type="EMBL" id="OQS54061.1"/>
    </source>
</evidence>
<name>A0A1W0E4B9_9MICR</name>
<dbReference type="Pfam" id="PF02201">
    <property type="entry name" value="SWIB"/>
    <property type="match status" value="1"/>
</dbReference>
<dbReference type="Proteomes" id="UP000192758">
    <property type="component" value="Unassembled WGS sequence"/>
</dbReference>
<dbReference type="AlphaFoldDB" id="A0A1W0E4B9"/>